<gene>
    <name evidence="4" type="ORF">DFR59_101381</name>
</gene>
<accession>A0A370GW37</accession>
<reference evidence="4 5" key="1">
    <citation type="submission" date="2018-07" db="EMBL/GenBank/DDBJ databases">
        <title>Genomic Encyclopedia of Type Strains, Phase IV (KMG-IV): sequencing the most valuable type-strain genomes for metagenomic binning, comparative biology and taxonomic classification.</title>
        <authorList>
            <person name="Goeker M."/>
        </authorList>
    </citation>
    <scope>NUCLEOTIDE SEQUENCE [LARGE SCALE GENOMIC DNA]</scope>
    <source>
        <strain evidence="4 5">DSM 25281</strain>
    </source>
</reference>
<organism evidence="4 5">
    <name type="scientific">Falsibacillus pallidus</name>
    <dbReference type="NCBI Taxonomy" id="493781"/>
    <lineage>
        <taxon>Bacteria</taxon>
        <taxon>Bacillati</taxon>
        <taxon>Bacillota</taxon>
        <taxon>Bacilli</taxon>
        <taxon>Bacillales</taxon>
        <taxon>Bacillaceae</taxon>
        <taxon>Falsibacillus</taxon>
    </lineage>
</organism>
<dbReference type="Proteomes" id="UP000255326">
    <property type="component" value="Unassembled WGS sequence"/>
</dbReference>
<dbReference type="InterPro" id="IPR036291">
    <property type="entry name" value="NAD(P)-bd_dom_sf"/>
</dbReference>
<evidence type="ECO:0000313" key="5">
    <source>
        <dbReference type="Proteomes" id="UP000255326"/>
    </source>
</evidence>
<evidence type="ECO:0000313" key="4">
    <source>
        <dbReference type="EMBL" id="RDI47719.1"/>
    </source>
</evidence>
<comment type="caution">
    <text evidence="4">The sequence shown here is derived from an EMBL/GenBank/DDBJ whole genome shotgun (WGS) entry which is preliminary data.</text>
</comment>
<dbReference type="OrthoDB" id="9803111at2"/>
<dbReference type="Pfam" id="PF02719">
    <property type="entry name" value="Polysacc_synt_2"/>
    <property type="match status" value="1"/>
</dbReference>
<evidence type="ECO:0000256" key="2">
    <source>
        <dbReference type="SAM" id="MobiDB-lite"/>
    </source>
</evidence>
<comment type="similarity">
    <text evidence="1">Belongs to the polysaccharide synthase family.</text>
</comment>
<dbReference type="PANTHER" id="PTHR43318">
    <property type="entry name" value="UDP-N-ACETYLGLUCOSAMINE 4,6-DEHYDRATASE"/>
    <property type="match status" value="1"/>
</dbReference>
<evidence type="ECO:0000256" key="1">
    <source>
        <dbReference type="ARBA" id="ARBA00007430"/>
    </source>
</evidence>
<evidence type="ECO:0000259" key="3">
    <source>
        <dbReference type="Pfam" id="PF02719"/>
    </source>
</evidence>
<feature type="region of interest" description="Disordered" evidence="2">
    <location>
        <begin position="296"/>
        <end position="319"/>
    </location>
</feature>
<dbReference type="Gene3D" id="3.40.50.720">
    <property type="entry name" value="NAD(P)-binding Rossmann-like Domain"/>
    <property type="match status" value="1"/>
</dbReference>
<feature type="domain" description="Polysaccharide biosynthesis protein CapD-like" evidence="3">
    <location>
        <begin position="7"/>
        <end position="288"/>
    </location>
</feature>
<dbReference type="InterPro" id="IPR051203">
    <property type="entry name" value="Polysaccharide_Synthase-Rel"/>
</dbReference>
<dbReference type="RefSeq" id="WP_114743926.1">
    <property type="nucleotide sequence ID" value="NZ_QQAY01000001.1"/>
</dbReference>
<dbReference type="InterPro" id="IPR003869">
    <property type="entry name" value="Polysac_CapD-like"/>
</dbReference>
<protein>
    <submittedName>
        <fullName evidence="4">Polysaccharide biosynthesis protein</fullName>
    </submittedName>
</protein>
<dbReference type="SUPFAM" id="SSF51735">
    <property type="entry name" value="NAD(P)-binding Rossmann-fold domains"/>
    <property type="match status" value="1"/>
</dbReference>
<proteinExistence type="inferred from homology"/>
<keyword evidence="5" id="KW-1185">Reference proteome</keyword>
<dbReference type="PANTHER" id="PTHR43318:SF2">
    <property type="entry name" value="UDP-N-ACETYLGLUCOSAMINE 4,6-DEHYDRATASE (INVERTING)"/>
    <property type="match status" value="1"/>
</dbReference>
<dbReference type="CDD" id="cd05237">
    <property type="entry name" value="UDP_invert_4-6DH_SDR_e"/>
    <property type="match status" value="1"/>
</dbReference>
<name>A0A370GW37_9BACI</name>
<dbReference type="EMBL" id="QQAY01000001">
    <property type="protein sequence ID" value="RDI47719.1"/>
    <property type="molecule type" value="Genomic_DNA"/>
</dbReference>
<dbReference type="AlphaFoldDB" id="A0A370GW37"/>
<sequence length="333" mass="37132">MFNGKQVLITGGTGSIGSELVRQIITQSPKVIRVYSRDESKHFQLQQEFADHENIRYLVGDIRDKDRLVYAAKDIDYIFHAAALKHVPACEFNPFEAVKTNVLGTQNIIEAAIANEVEKVVSISTDKVVNPINTMGATKLLSEKIISAAEFYKGSSRTKFCCVRFGNVMGSRGSVIPLFIQQLKKKLPITLTHKEMTRFMMTIEEAAGLVIKAASMASGGETFVLKMPVIRINDLAEVLLEDYLDSGSSESHPGIIKVGMRPGEKLHEELMTLEESERAYENDRMFMIVPGRNSKKSLPQEFSKAAKKPYASNGAEPLDKSQLKELLKNTRFI</sequence>